<proteinExistence type="predicted"/>
<evidence type="ECO:0000313" key="3">
    <source>
        <dbReference type="Proteomes" id="UP000254047"/>
    </source>
</evidence>
<accession>A0A380G2P5</accession>
<organism evidence="1 3">
    <name type="scientific">Staphylococcus petrasii</name>
    <dbReference type="NCBI Taxonomy" id="1276936"/>
    <lineage>
        <taxon>Bacteria</taxon>
        <taxon>Bacillati</taxon>
        <taxon>Bacillota</taxon>
        <taxon>Bacilli</taxon>
        <taxon>Bacillales</taxon>
        <taxon>Staphylococcaceae</taxon>
        <taxon>Staphylococcus</taxon>
    </lineage>
</organism>
<evidence type="ECO:0000313" key="4">
    <source>
        <dbReference type="Proteomes" id="UP000297598"/>
    </source>
</evidence>
<dbReference type="EMBL" id="SRLS01000022">
    <property type="protein sequence ID" value="TGE15376.1"/>
    <property type="molecule type" value="Genomic_DNA"/>
</dbReference>
<reference evidence="1 3" key="1">
    <citation type="submission" date="2018-06" db="EMBL/GenBank/DDBJ databases">
        <authorList>
            <consortium name="Pathogen Informatics"/>
            <person name="Doyle S."/>
        </authorList>
    </citation>
    <scope>NUCLEOTIDE SEQUENCE [LARGE SCALE GENOMIC DNA]</scope>
    <source>
        <strain evidence="1 3">NCTC13830</strain>
    </source>
</reference>
<dbReference type="EMBL" id="UHDO01000001">
    <property type="protein sequence ID" value="SUM45042.1"/>
    <property type="molecule type" value="Genomic_DNA"/>
</dbReference>
<keyword evidence="4" id="KW-1185">Reference proteome</keyword>
<name>A0A380G2P5_9STAP</name>
<dbReference type="AlphaFoldDB" id="A0A380G2P5"/>
<gene>
    <name evidence="2" type="ORF">BJR09_11485</name>
    <name evidence="1" type="ORF">NCTC13830_02436</name>
</gene>
<evidence type="ECO:0000313" key="1">
    <source>
        <dbReference type="EMBL" id="SUM45042.1"/>
    </source>
</evidence>
<reference evidence="2 4" key="2">
    <citation type="submission" date="2019-04" db="EMBL/GenBank/DDBJ databases">
        <title>Genomic characterization of Staphylococcus petrasii strains.</title>
        <authorList>
            <person name="Vrbovska V."/>
            <person name="Kovarovic V."/>
            <person name="Maslanova I."/>
            <person name="Indrakova A."/>
            <person name="Petras P."/>
            <person name="Sedo O."/>
            <person name="Svec P."/>
            <person name="Fisarova L."/>
            <person name="Sedlacek I."/>
            <person name="Doskar J."/>
            <person name="Pantucek R."/>
        </authorList>
    </citation>
    <scope>NUCLEOTIDE SEQUENCE [LARGE SCALE GENOMIC DNA]</scope>
    <source>
        <strain evidence="2 4">P5404</strain>
    </source>
</reference>
<sequence>MKFSQSQVDQYLTIVNDQNPLHNTIVPGQLVVDCVMNECGIEWQRYKVKYLQTIGVDEVVDVLVKSENEIMVCSEENGVKLVIIKN</sequence>
<protein>
    <submittedName>
        <fullName evidence="1">Uncharacterized protein</fullName>
    </submittedName>
</protein>
<dbReference type="OrthoDB" id="2399280at2"/>
<dbReference type="Proteomes" id="UP000254047">
    <property type="component" value="Unassembled WGS sequence"/>
</dbReference>
<dbReference type="RefSeq" id="WP_103298233.1">
    <property type="nucleotide sequence ID" value="NZ_PPQT01000067.1"/>
</dbReference>
<dbReference type="Proteomes" id="UP000297598">
    <property type="component" value="Unassembled WGS sequence"/>
</dbReference>
<evidence type="ECO:0000313" key="2">
    <source>
        <dbReference type="EMBL" id="TGE15376.1"/>
    </source>
</evidence>